<evidence type="ECO:0000313" key="2">
    <source>
        <dbReference type="EMBL" id="CAD0001488.1"/>
    </source>
</evidence>
<feature type="transmembrane region" description="Helical" evidence="1">
    <location>
        <begin position="118"/>
        <end position="141"/>
    </location>
</feature>
<feature type="transmembrane region" description="Helical" evidence="1">
    <location>
        <begin position="92"/>
        <end position="112"/>
    </location>
</feature>
<keyword evidence="1" id="KW-1133">Transmembrane helix</keyword>
<dbReference type="AlphaFoldDB" id="A0A6V6YPQ4"/>
<proteinExistence type="predicted"/>
<feature type="transmembrane region" description="Helical" evidence="1">
    <location>
        <begin position="58"/>
        <end position="80"/>
    </location>
</feature>
<keyword evidence="1" id="KW-0472">Membrane</keyword>
<keyword evidence="1" id="KW-0812">Transmembrane</keyword>
<reference evidence="2 3" key="1">
    <citation type="submission" date="2020-06" db="EMBL/GenBank/DDBJ databases">
        <authorList>
            <person name="Criscuolo A."/>
        </authorList>
    </citation>
    <scope>NUCLEOTIDE SEQUENCE [LARGE SCALE GENOMIC DNA]</scope>
    <source>
        <strain evidence="3">CIP 111411</strain>
    </source>
</reference>
<dbReference type="NCBIfam" id="TIGR04127">
    <property type="entry name" value="flavo_near_exo"/>
    <property type="match status" value="1"/>
</dbReference>
<name>A0A6V6YPQ4_9FLAO</name>
<gene>
    <name evidence="2" type="ORF">FLAT13_00605</name>
</gene>
<protein>
    <submittedName>
        <fullName evidence="2">Exosortase F system-associated protein</fullName>
    </submittedName>
</protein>
<organism evidence="2 3">
    <name type="scientific">Flavobacterium salmonis</name>
    <dbReference type="NCBI Taxonomy" id="2654844"/>
    <lineage>
        <taxon>Bacteria</taxon>
        <taxon>Pseudomonadati</taxon>
        <taxon>Bacteroidota</taxon>
        <taxon>Flavobacteriia</taxon>
        <taxon>Flavobacteriales</taxon>
        <taxon>Flavobacteriaceae</taxon>
        <taxon>Flavobacterium</taxon>
    </lineage>
</organism>
<dbReference type="Proteomes" id="UP000530060">
    <property type="component" value="Unassembled WGS sequence"/>
</dbReference>
<dbReference type="InterPro" id="IPR026414">
    <property type="entry name" value="ExosoTase_F-assoc_memb"/>
</dbReference>
<evidence type="ECO:0000313" key="3">
    <source>
        <dbReference type="Proteomes" id="UP000530060"/>
    </source>
</evidence>
<accession>A0A6V6YPQ4</accession>
<keyword evidence="3" id="KW-1185">Reference proteome</keyword>
<evidence type="ECO:0000256" key="1">
    <source>
        <dbReference type="SAM" id="Phobius"/>
    </source>
</evidence>
<comment type="caution">
    <text evidence="2">The sequence shown here is derived from an EMBL/GenBank/DDBJ whole genome shotgun (WGS) entry which is preliminary data.</text>
</comment>
<sequence length="148" mass="18031">MLNKIYEHKAKILIATLIVLCFIGIRAFESQLFYDPFLNYFESNFKNAPFPEVDVFKLFYGLFFRYFFNTLLSLMLIYVLFRDLEGLKFSTFMYGFFLLVLFGMFFIIITYFPKANWLLFYVRRFIIQPIFVLLFIPAFYYQKQNIKK</sequence>
<dbReference type="EMBL" id="CAIJDP010000057">
    <property type="protein sequence ID" value="CAD0001488.1"/>
    <property type="molecule type" value="Genomic_DNA"/>
</dbReference>